<dbReference type="EMBL" id="WMIF01000001">
    <property type="protein sequence ID" value="MTH33051.1"/>
    <property type="molecule type" value="Genomic_DNA"/>
</dbReference>
<dbReference type="RefSeq" id="WP_155062619.1">
    <property type="nucleotide sequence ID" value="NZ_WMIF01000001.1"/>
</dbReference>
<dbReference type="Proteomes" id="UP000442533">
    <property type="component" value="Unassembled WGS sequence"/>
</dbReference>
<evidence type="ECO:0000256" key="1">
    <source>
        <dbReference type="SAM" id="MobiDB-lite"/>
    </source>
</evidence>
<protein>
    <submittedName>
        <fullName evidence="2">Uncharacterized protein</fullName>
    </submittedName>
</protein>
<keyword evidence="3" id="KW-1185">Reference proteome</keyword>
<feature type="region of interest" description="Disordered" evidence="1">
    <location>
        <begin position="17"/>
        <end position="40"/>
    </location>
</feature>
<proteinExistence type="predicted"/>
<sequence>MSRIDRLVGQVIASGALSKAEKAKRRKDTAEGQKKLKHAERDRLRLAAAAEIWEDREGKARPTPQRKLKGVFSLRDGDEAGVAVATDSASCTLDALATRGVITARQREAGQEFESAARGVMGSPAGRSCVDFSPAGHDGDDDEDAAITAKRRWDSLRRMIRPDDRRELLAVCWEGAAPRSMDRLRRGLDAVADWAGLEPERKI</sequence>
<feature type="compositionally biased region" description="Basic and acidic residues" evidence="1">
    <location>
        <begin position="28"/>
        <end position="40"/>
    </location>
</feature>
<evidence type="ECO:0000313" key="2">
    <source>
        <dbReference type="EMBL" id="MTH33051.1"/>
    </source>
</evidence>
<gene>
    <name evidence="2" type="ORF">GL279_00365</name>
</gene>
<comment type="caution">
    <text evidence="2">The sequence shown here is derived from an EMBL/GenBank/DDBJ whole genome shotgun (WGS) entry which is preliminary data.</text>
</comment>
<accession>A0A844H1C1</accession>
<organism evidence="2 3">
    <name type="scientific">Paracoccus limosus</name>
    <dbReference type="NCBI Taxonomy" id="913252"/>
    <lineage>
        <taxon>Bacteria</taxon>
        <taxon>Pseudomonadati</taxon>
        <taxon>Pseudomonadota</taxon>
        <taxon>Alphaproteobacteria</taxon>
        <taxon>Rhodobacterales</taxon>
        <taxon>Paracoccaceae</taxon>
        <taxon>Paracoccus</taxon>
    </lineage>
</organism>
<dbReference type="AlphaFoldDB" id="A0A844H1C1"/>
<reference evidence="2 3" key="1">
    <citation type="submission" date="2019-11" db="EMBL/GenBank/DDBJ databases">
        <authorList>
            <person name="Dong K."/>
        </authorList>
    </citation>
    <scope>NUCLEOTIDE SEQUENCE [LARGE SCALE GENOMIC DNA]</scope>
    <source>
        <strain evidence="2 3">JCM 17370</strain>
    </source>
</reference>
<name>A0A844H1C1_9RHOB</name>
<dbReference type="OrthoDB" id="464481at2"/>
<evidence type="ECO:0000313" key="3">
    <source>
        <dbReference type="Proteomes" id="UP000442533"/>
    </source>
</evidence>